<dbReference type="GO" id="GO:0005886">
    <property type="term" value="C:plasma membrane"/>
    <property type="evidence" value="ECO:0007669"/>
    <property type="project" value="UniProtKB-SubCell"/>
</dbReference>
<dbReference type="HOGENOM" id="CLU_666995_0_0_5"/>
<evidence type="ECO:0000256" key="5">
    <source>
        <dbReference type="ARBA" id="ARBA00022723"/>
    </source>
</evidence>
<gene>
    <name evidence="14" type="ORF">A11S_1255</name>
</gene>
<dbReference type="KEGG" id="man:A11S_1255"/>
<keyword evidence="3 11" id="KW-0645">Protease</keyword>
<evidence type="ECO:0000259" key="13">
    <source>
        <dbReference type="Pfam" id="PF01435"/>
    </source>
</evidence>
<feature type="domain" description="Peptidase M48" evidence="13">
    <location>
        <begin position="115"/>
        <end position="229"/>
    </location>
</feature>
<dbReference type="InterPro" id="IPR050083">
    <property type="entry name" value="HtpX_protease"/>
</dbReference>
<evidence type="ECO:0000256" key="7">
    <source>
        <dbReference type="ARBA" id="ARBA00022833"/>
    </source>
</evidence>
<evidence type="ECO:0000256" key="6">
    <source>
        <dbReference type="ARBA" id="ARBA00022801"/>
    </source>
</evidence>
<keyword evidence="4 12" id="KW-0812">Transmembrane</keyword>
<evidence type="ECO:0000256" key="8">
    <source>
        <dbReference type="ARBA" id="ARBA00022989"/>
    </source>
</evidence>
<evidence type="ECO:0000313" key="15">
    <source>
        <dbReference type="Proteomes" id="UP000011932"/>
    </source>
</evidence>
<dbReference type="Pfam" id="PF01435">
    <property type="entry name" value="Peptidase_M48"/>
    <property type="match status" value="2"/>
</dbReference>
<feature type="transmembrane region" description="Helical" evidence="12">
    <location>
        <begin position="20"/>
        <end position="51"/>
    </location>
</feature>
<keyword evidence="5" id="KW-0479">Metal-binding</keyword>
<protein>
    <recommendedName>
        <fullName evidence="13">Peptidase M48 domain-containing protein</fullName>
    </recommendedName>
</protein>
<dbReference type="GO" id="GO:0006508">
    <property type="term" value="P:proteolysis"/>
    <property type="evidence" value="ECO:0007669"/>
    <property type="project" value="UniProtKB-KW"/>
</dbReference>
<keyword evidence="9 11" id="KW-0482">Metalloprotease</keyword>
<comment type="subcellular location">
    <subcellularLocation>
        <location evidence="1">Cell membrane</location>
        <topology evidence="1">Multi-pass membrane protein</topology>
    </subcellularLocation>
</comment>
<evidence type="ECO:0000256" key="2">
    <source>
        <dbReference type="ARBA" id="ARBA00022475"/>
    </source>
</evidence>
<dbReference type="EMBL" id="CP003538">
    <property type="protein sequence ID" value="AGH98068.1"/>
    <property type="molecule type" value="Genomic_DNA"/>
</dbReference>
<dbReference type="PANTHER" id="PTHR43221:SF1">
    <property type="entry name" value="PROTEASE HTPX"/>
    <property type="match status" value="1"/>
</dbReference>
<dbReference type="Proteomes" id="UP000011932">
    <property type="component" value="Chromosome"/>
</dbReference>
<keyword evidence="6 11" id="KW-0378">Hydrolase</keyword>
<keyword evidence="8 12" id="KW-1133">Transmembrane helix</keyword>
<evidence type="ECO:0000313" key="14">
    <source>
        <dbReference type="EMBL" id="AGH98068.1"/>
    </source>
</evidence>
<evidence type="ECO:0000256" key="9">
    <source>
        <dbReference type="ARBA" id="ARBA00023049"/>
    </source>
</evidence>
<feature type="transmembrane region" description="Helical" evidence="12">
    <location>
        <begin position="255"/>
        <end position="277"/>
    </location>
</feature>
<evidence type="ECO:0000256" key="1">
    <source>
        <dbReference type="ARBA" id="ARBA00004651"/>
    </source>
</evidence>
<dbReference type="GO" id="GO:0046872">
    <property type="term" value="F:metal ion binding"/>
    <property type="evidence" value="ECO:0007669"/>
    <property type="project" value="UniProtKB-KW"/>
</dbReference>
<evidence type="ECO:0000256" key="12">
    <source>
        <dbReference type="SAM" id="Phobius"/>
    </source>
</evidence>
<evidence type="ECO:0000256" key="3">
    <source>
        <dbReference type="ARBA" id="ARBA00022670"/>
    </source>
</evidence>
<feature type="domain" description="Peptidase M48" evidence="13">
    <location>
        <begin position="288"/>
        <end position="377"/>
    </location>
</feature>
<dbReference type="AlphaFoldDB" id="M4VFU6"/>
<keyword evidence="10 12" id="KW-0472">Membrane</keyword>
<accession>M4VFU6</accession>
<evidence type="ECO:0000256" key="11">
    <source>
        <dbReference type="RuleBase" id="RU003983"/>
    </source>
</evidence>
<dbReference type="Gene3D" id="3.30.2010.10">
    <property type="entry name" value="Metalloproteases ('zincins'), catalytic domain"/>
    <property type="match status" value="1"/>
</dbReference>
<feature type="transmembrane region" description="Helical" evidence="12">
    <location>
        <begin position="194"/>
        <end position="211"/>
    </location>
</feature>
<proteinExistence type="inferred from homology"/>
<comment type="similarity">
    <text evidence="11">Belongs to the peptidase M48 family.</text>
</comment>
<dbReference type="InterPro" id="IPR001915">
    <property type="entry name" value="Peptidase_M48"/>
</dbReference>
<organism evidence="14 15">
    <name type="scientific">Micavibrio aeruginosavorus EPB</name>
    <dbReference type="NCBI Taxonomy" id="349215"/>
    <lineage>
        <taxon>Bacteria</taxon>
        <taxon>Pseudomonadati</taxon>
        <taxon>Bdellovibrionota</taxon>
        <taxon>Bdellovibrionia</taxon>
        <taxon>Bdellovibrionales</taxon>
        <taxon>Pseudobdellovibrionaceae</taxon>
        <taxon>Micavibrio</taxon>
    </lineage>
</organism>
<sequence>MADFFMAPNFYQLRNYGALAFSYATTAGIAAATYMIGMPAILGVAATFATWKTIKEIRANKHVFENNLKKHEDNYSYSPKLQQIVQDLYKASGLSADKYPIHDFDIDEAKPQKQGAKYEEIRKHIRSKYTAMPNAAAINLGKPVIMISKSLLEILNDREEKAVLAHEFAHIVAKHSIIDLPQQVIHRTSRNANSILYIFSTAATGAINFATGWSATIVAPIIAAKLSGFGRLIKKMNRGNTDENDRMTDADAKRLTRIALGCFAFGVATNVAFFSAINPMIAGIFLATWGLGKAARITNATLSRSQEYQADRGAVLLGADPLALVTALRKINEIKNIKLAELGHDATKQPGKLSRVWANLHASHPTVERRIGRLTAIARQSGYGEEQITTATTCALDLTGLNHVPHHAAQAYTNHMT</sequence>
<keyword evidence="2" id="KW-1003">Cell membrane</keyword>
<name>M4VFU6_9BACT</name>
<keyword evidence="7 11" id="KW-0862">Zinc</keyword>
<dbReference type="STRING" id="349215.A11S_1255"/>
<dbReference type="GO" id="GO:0004222">
    <property type="term" value="F:metalloendopeptidase activity"/>
    <property type="evidence" value="ECO:0007669"/>
    <property type="project" value="InterPro"/>
</dbReference>
<comment type="cofactor">
    <cofactor evidence="11">
        <name>Zn(2+)</name>
        <dbReference type="ChEBI" id="CHEBI:29105"/>
    </cofactor>
    <text evidence="11">Binds 1 zinc ion per subunit.</text>
</comment>
<evidence type="ECO:0000256" key="10">
    <source>
        <dbReference type="ARBA" id="ARBA00023136"/>
    </source>
</evidence>
<reference evidence="14 15" key="1">
    <citation type="journal article" date="2013" name="ISME J.">
        <title>By their genes ye shall know them: genomic signatures of predatory bacteria.</title>
        <authorList>
            <person name="Pasternak Z."/>
            <person name="Pietrokovski S."/>
            <person name="Rotem O."/>
            <person name="Gophna U."/>
            <person name="Lurie-Weinberger M.N."/>
            <person name="Jurkevitch E."/>
        </authorList>
    </citation>
    <scope>NUCLEOTIDE SEQUENCE [LARGE SCALE GENOMIC DNA]</scope>
    <source>
        <strain evidence="14">EPB</strain>
    </source>
</reference>
<dbReference type="PANTHER" id="PTHR43221">
    <property type="entry name" value="PROTEASE HTPX"/>
    <property type="match status" value="1"/>
</dbReference>
<evidence type="ECO:0000256" key="4">
    <source>
        <dbReference type="ARBA" id="ARBA00022692"/>
    </source>
</evidence>